<feature type="domain" description="RDRP core" evidence="2">
    <location>
        <begin position="783"/>
        <end position="1412"/>
    </location>
</feature>
<feature type="compositionally biased region" description="Polar residues" evidence="1">
    <location>
        <begin position="436"/>
        <end position="461"/>
    </location>
</feature>
<keyword evidence="4" id="KW-1185">Reference proteome</keyword>
<feature type="compositionally biased region" description="Low complexity" evidence="1">
    <location>
        <begin position="510"/>
        <end position="520"/>
    </location>
</feature>
<dbReference type="PANTHER" id="PTHR23079:SF14">
    <property type="entry name" value="RNA-DEPENDENT RNA POLYMERASE"/>
    <property type="match status" value="1"/>
</dbReference>
<name>A0AAD6J3R3_DREDA</name>
<dbReference type="InterPro" id="IPR057596">
    <property type="entry name" value="RDRP_core"/>
</dbReference>
<comment type="caution">
    <text evidence="3">The sequence shown here is derived from an EMBL/GenBank/DDBJ whole genome shotgun (WGS) entry which is preliminary data.</text>
</comment>
<dbReference type="GO" id="GO:0003723">
    <property type="term" value="F:RNA binding"/>
    <property type="evidence" value="ECO:0007669"/>
    <property type="project" value="UniProtKB-KW"/>
</dbReference>
<proteinExistence type="predicted"/>
<reference evidence="3" key="1">
    <citation type="submission" date="2023-01" db="EMBL/GenBank/DDBJ databases">
        <title>The chitinases involved in constricting ring structure development in the nematode-trapping fungus Drechslerella dactyloides.</title>
        <authorList>
            <person name="Wang R."/>
            <person name="Zhang L."/>
            <person name="Tang P."/>
            <person name="Li S."/>
            <person name="Liang L."/>
        </authorList>
    </citation>
    <scope>NUCLEOTIDE SEQUENCE</scope>
    <source>
        <strain evidence="3">YMF1.00031</strain>
    </source>
</reference>
<feature type="compositionally biased region" description="Polar residues" evidence="1">
    <location>
        <begin position="523"/>
        <end position="533"/>
    </location>
</feature>
<evidence type="ECO:0000313" key="4">
    <source>
        <dbReference type="Proteomes" id="UP001221413"/>
    </source>
</evidence>
<dbReference type="GO" id="GO:0003968">
    <property type="term" value="F:RNA-directed RNA polymerase activity"/>
    <property type="evidence" value="ECO:0007669"/>
    <property type="project" value="UniProtKB-KW"/>
</dbReference>
<organism evidence="3 4">
    <name type="scientific">Drechslerella dactyloides</name>
    <name type="common">Nematode-trapping fungus</name>
    <name type="synonym">Arthrobotrys dactyloides</name>
    <dbReference type="NCBI Taxonomy" id="74499"/>
    <lineage>
        <taxon>Eukaryota</taxon>
        <taxon>Fungi</taxon>
        <taxon>Dikarya</taxon>
        <taxon>Ascomycota</taxon>
        <taxon>Pezizomycotina</taxon>
        <taxon>Orbiliomycetes</taxon>
        <taxon>Orbiliales</taxon>
        <taxon>Orbiliaceae</taxon>
        <taxon>Drechslerella</taxon>
    </lineage>
</organism>
<dbReference type="PANTHER" id="PTHR23079">
    <property type="entry name" value="RNA-DEPENDENT RNA POLYMERASE"/>
    <property type="match status" value="1"/>
</dbReference>
<feature type="compositionally biased region" description="Pro residues" evidence="1">
    <location>
        <begin position="276"/>
        <end position="289"/>
    </location>
</feature>
<dbReference type="InterPro" id="IPR007855">
    <property type="entry name" value="RDRP"/>
</dbReference>
<sequence length="1640" mass="184691">MASSDTIIRDDMDPTDVFHLLKAKFGLPLPPDEITEQNVGPDAHAYFTQVKFFITFGRHNLAKAIAAFEQFANYQNLPEETLSKASSVRSSQKRQSKIQERRLKAFNHELRTQVLIFQRNGGSIATQGSSRQSITSLPLERHNVTDRSSSYRASTQVPDRHIQRVLEWQTRNLSAADSSDYTYTRPLREGIILEAGEAELAGDPEVEHSVDNDDEINEAFPDYVEEPTEIDAVVDESGLLPVGITNMPGGFPESTSSRSEKQSHSIKQASSRHPRPAQPIRPPHPPVHSPPSKRVTSKNYNWGTYIPPDIDATKPPATSSSMKPPAPSSSNPQVFASKPVASSSSSMNRASDPDEEKKRKRAVTARPAHEQLTQQPKDSSPERPAKRHSPRTYRVQPPNPDAIGFSQRQKIQDSNSDLVENERHSSTSDLRRDESFSTAASQRTSFGFQPSFDTTQPTSFNSTMEGKIASVEIQDEETDFQGLTPSMLPPAKPASSRKQERGVSRDAQGSVSSSSSSMKSRTIVRQRQYSPPSAQLVRESKAASSRSSYSIGASTERGMMELDAPAPPVNSTPRSTHDPLLLHRELPALLADKSTPSISGLPLNISSRKAPGVSSQTLAKPNSAKGPVVNVPLETLGIIPAGRAAKYVLYDTLENEPFPGDFSEILDDLRTPFWLKYEITRVTLGTSAKRSPTIGEEIQRLVRRIHRSEPTSYEYAKQAFHQTFQSYVSEEAYVTHKGISGREVFETIRTSEKGWDDRLQLTAELKFDRADNATSTRRICKPTIRLQPLQIESKSCRFSRRFGSDRFLVLRVPKLSKMLGVDSGDYTKIIDELLVESGFKLLSRKWRLIYFRESSNSSGKRERNNKKSRDWHILVLFAEEGVGLDAVDVRQATEWFISVKDNLKQTECKFWARIKLGFSTTQPTVVFDKLQYIDDIKVGPNCLTDGCGLVSPAVLRRVKTDLELSYVPSAVQARIGPAKGLFVADPSVPLDSDELWIKIRGDQKKFEIRSDDIAHRTLDVNGVSSPLSPATLNRQFLPILLQNGVPYEIFAELLREDIRREIGDLLESGRLEDPIYLRGYLDKIRLQASRRGIETLPTKGRVPSGLPERVAFRLECGFTLKDPLLRKDFLEILKDYCDELEKRMHIAVPQSCTALIVADPSLKLKKGEVYLRFSEPRNFIDAKTMLPTDVLIGDVLVGRNPAHFACDIQRVTAVDVPELRHLTDVLVFSADAETCDRSLADYLSGGDYDGDRVWTCWDPRVVDPYVNSEDGPQNVDIEDYIKKEKTTMRSRFSARRREEVDAWTDYVKGRVKSIMQDDRLGLCTSFYDRLVYKTWLETPGGVNHPKAKELAALCGILVDAPKQGYEIYPDNWEVFHQRYRNFPPPLYSSAESRNNHAGKKSEFPLDKLRFRVASAEIDSLMDQLKEKLPAEESKDTDVVGYYDKFDNYWRGTLEAQSKSGQGSKYRSAHAVVKNLSHLNKELESLKDKWRSHFEFVAVNGTEDETMRTKKQNFVEECLTKYTNILPELDNPNAPPTDLIEEWHRFGTEPLSEWSKIRAAALYRKCYADNFFPWAMAGPEIGLIKLLAVSPDPSRAIRFMREDVYLSLKTKASAMSKGEDNIWIDATMDDPHDVDDIDCDA</sequence>
<evidence type="ECO:0000313" key="3">
    <source>
        <dbReference type="EMBL" id="KAJ6261586.1"/>
    </source>
</evidence>
<dbReference type="Proteomes" id="UP001221413">
    <property type="component" value="Unassembled WGS sequence"/>
</dbReference>
<feature type="region of interest" description="Disordered" evidence="1">
    <location>
        <begin position="241"/>
        <end position="461"/>
    </location>
</feature>
<dbReference type="Pfam" id="PF05183">
    <property type="entry name" value="RdRP"/>
    <property type="match status" value="1"/>
</dbReference>
<dbReference type="GO" id="GO:0030422">
    <property type="term" value="P:siRNA processing"/>
    <property type="evidence" value="ECO:0007669"/>
    <property type="project" value="TreeGrafter"/>
</dbReference>
<protein>
    <recommendedName>
        <fullName evidence="2">RDRP core domain-containing protein</fullName>
    </recommendedName>
</protein>
<dbReference type="GO" id="GO:0031380">
    <property type="term" value="C:nuclear RNA-directed RNA polymerase complex"/>
    <property type="evidence" value="ECO:0007669"/>
    <property type="project" value="TreeGrafter"/>
</dbReference>
<dbReference type="EMBL" id="JAQGDS010000004">
    <property type="protein sequence ID" value="KAJ6261586.1"/>
    <property type="molecule type" value="Genomic_DNA"/>
</dbReference>
<feature type="compositionally biased region" description="Low complexity" evidence="1">
    <location>
        <begin position="313"/>
        <end position="332"/>
    </location>
</feature>
<feature type="region of interest" description="Disordered" evidence="1">
    <location>
        <begin position="481"/>
        <end position="561"/>
    </location>
</feature>
<gene>
    <name evidence="3" type="ORF">Dda_4256</name>
</gene>
<feature type="compositionally biased region" description="Basic and acidic residues" evidence="1">
    <location>
        <begin position="420"/>
        <end position="435"/>
    </location>
</feature>
<feature type="compositionally biased region" description="Low complexity" evidence="1">
    <location>
        <begin position="542"/>
        <end position="554"/>
    </location>
</feature>
<evidence type="ECO:0000256" key="1">
    <source>
        <dbReference type="SAM" id="MobiDB-lite"/>
    </source>
</evidence>
<evidence type="ECO:0000259" key="2">
    <source>
        <dbReference type="Pfam" id="PF05183"/>
    </source>
</evidence>
<feature type="compositionally biased region" description="Polar residues" evidence="1">
    <location>
        <begin position="406"/>
        <end position="418"/>
    </location>
</feature>
<accession>A0AAD6J3R3</accession>